<evidence type="ECO:0000256" key="9">
    <source>
        <dbReference type="ARBA" id="ARBA00022824"/>
    </source>
</evidence>
<dbReference type="CDD" id="cd04188">
    <property type="entry name" value="DPG_synthase"/>
    <property type="match status" value="1"/>
</dbReference>
<keyword evidence="9" id="KW-0256">Endoplasmic reticulum</keyword>
<dbReference type="FunFam" id="3.90.550.10:FF:000131">
    <property type="entry name" value="Glycosyl transferase"/>
    <property type="match status" value="1"/>
</dbReference>
<evidence type="ECO:0000256" key="7">
    <source>
        <dbReference type="ARBA" id="ARBA00022679"/>
    </source>
</evidence>
<evidence type="ECO:0000256" key="14">
    <source>
        <dbReference type="SAM" id="Phobius"/>
    </source>
</evidence>
<name>A0A5C4LUG4_9PSEU</name>
<evidence type="ECO:0000256" key="11">
    <source>
        <dbReference type="ARBA" id="ARBA00022989"/>
    </source>
</evidence>
<comment type="similarity">
    <text evidence="4">Belongs to the glycosyltransferase 2 family.</text>
</comment>
<evidence type="ECO:0000256" key="2">
    <source>
        <dbReference type="ARBA" id="ARBA00004389"/>
    </source>
</evidence>
<dbReference type="GO" id="GO:0000271">
    <property type="term" value="P:polysaccharide biosynthetic process"/>
    <property type="evidence" value="ECO:0007669"/>
    <property type="project" value="InterPro"/>
</dbReference>
<evidence type="ECO:0000313" key="17">
    <source>
        <dbReference type="EMBL" id="TNC22880.1"/>
    </source>
</evidence>
<evidence type="ECO:0000256" key="1">
    <source>
        <dbReference type="ARBA" id="ARBA00004141"/>
    </source>
</evidence>
<dbReference type="InterPro" id="IPR007267">
    <property type="entry name" value="GtrA_DPMS_TM"/>
</dbReference>
<gene>
    <name evidence="17" type="ORF">FG385_23565</name>
</gene>
<evidence type="ECO:0000256" key="6">
    <source>
        <dbReference type="ARBA" id="ARBA00022676"/>
    </source>
</evidence>
<keyword evidence="7 17" id="KW-0808">Transferase</keyword>
<feature type="domain" description="Glycosyltransferase 2-like" evidence="15">
    <location>
        <begin position="26"/>
        <end position="192"/>
    </location>
</feature>
<evidence type="ECO:0000259" key="15">
    <source>
        <dbReference type="Pfam" id="PF00535"/>
    </source>
</evidence>
<evidence type="ECO:0000256" key="5">
    <source>
        <dbReference type="ARBA" id="ARBA00012583"/>
    </source>
</evidence>
<dbReference type="GO" id="GO:0004581">
    <property type="term" value="F:dolichyl-phosphate beta-glucosyltransferase activity"/>
    <property type="evidence" value="ECO:0007669"/>
    <property type="project" value="UniProtKB-EC"/>
</dbReference>
<dbReference type="PANTHER" id="PTHR10859">
    <property type="entry name" value="GLYCOSYL TRANSFERASE"/>
    <property type="match status" value="1"/>
</dbReference>
<feature type="transmembrane region" description="Helical" evidence="14">
    <location>
        <begin position="380"/>
        <end position="400"/>
    </location>
</feature>
<dbReference type="InterPro" id="IPR001173">
    <property type="entry name" value="Glyco_trans_2-like"/>
</dbReference>
<comment type="subcellular location">
    <subcellularLocation>
        <location evidence="2">Endoplasmic reticulum membrane</location>
        <topology evidence="2">Single-pass membrane protein</topology>
    </subcellularLocation>
    <subcellularLocation>
        <location evidence="1">Membrane</location>
        <topology evidence="1">Multi-pass membrane protein</topology>
    </subcellularLocation>
</comment>
<evidence type="ECO:0000256" key="4">
    <source>
        <dbReference type="ARBA" id="ARBA00006739"/>
    </source>
</evidence>
<feature type="domain" description="GtrA/DPMS transmembrane" evidence="16">
    <location>
        <begin position="289"/>
        <end position="406"/>
    </location>
</feature>
<keyword evidence="6" id="KW-0328">Glycosyltransferase</keyword>
<evidence type="ECO:0000313" key="18">
    <source>
        <dbReference type="Proteomes" id="UP000305546"/>
    </source>
</evidence>
<keyword evidence="12 14" id="KW-0472">Membrane</keyword>
<protein>
    <recommendedName>
        <fullName evidence="5">dolichyl-phosphate beta-glucosyltransferase</fullName>
        <ecNumber evidence="5">2.4.1.117</ecNumber>
    </recommendedName>
</protein>
<dbReference type="RefSeq" id="WP_139098956.1">
    <property type="nucleotide sequence ID" value="NZ_VDFW01000023.1"/>
</dbReference>
<accession>A0A5C4LUG4</accession>
<evidence type="ECO:0000256" key="3">
    <source>
        <dbReference type="ARBA" id="ARBA00004922"/>
    </source>
</evidence>
<comment type="pathway">
    <text evidence="3">Protein modification; protein glycosylation.</text>
</comment>
<dbReference type="SUPFAM" id="SSF53448">
    <property type="entry name" value="Nucleotide-diphospho-sugar transferases"/>
    <property type="match status" value="1"/>
</dbReference>
<dbReference type="Gene3D" id="3.90.550.10">
    <property type="entry name" value="Spore Coat Polysaccharide Biosynthesis Protein SpsA, Chain A"/>
    <property type="match status" value="1"/>
</dbReference>
<dbReference type="EC" id="2.4.1.117" evidence="5"/>
<keyword evidence="8 14" id="KW-0812">Transmembrane</keyword>
<comment type="caution">
    <text evidence="17">The sequence shown here is derived from an EMBL/GenBank/DDBJ whole genome shotgun (WGS) entry which is preliminary data.</text>
</comment>
<reference evidence="17 18" key="1">
    <citation type="submission" date="2019-06" db="EMBL/GenBank/DDBJ databases">
        <title>Amycolatopsis alkalitolerans sp. nov., isolated from Gastrodia elata Blume.</title>
        <authorList>
            <person name="Narsing Rao M.P."/>
            <person name="Li W.J."/>
        </authorList>
    </citation>
    <scope>NUCLEOTIDE SEQUENCE [LARGE SCALE GENOMIC DNA]</scope>
    <source>
        <strain evidence="17 18">SYSUP0005</strain>
    </source>
</reference>
<dbReference type="InterPro" id="IPR029044">
    <property type="entry name" value="Nucleotide-diphossugar_trans"/>
</dbReference>
<dbReference type="PANTHER" id="PTHR10859:SF91">
    <property type="entry name" value="DOLICHYL-PHOSPHATE BETA-GLUCOSYLTRANSFERASE"/>
    <property type="match status" value="1"/>
</dbReference>
<dbReference type="GO" id="GO:0006487">
    <property type="term" value="P:protein N-linked glycosylation"/>
    <property type="evidence" value="ECO:0007669"/>
    <property type="project" value="TreeGrafter"/>
</dbReference>
<organism evidence="17 18">
    <name type="scientific">Amycolatopsis alkalitolerans</name>
    <dbReference type="NCBI Taxonomy" id="2547244"/>
    <lineage>
        <taxon>Bacteria</taxon>
        <taxon>Bacillati</taxon>
        <taxon>Actinomycetota</taxon>
        <taxon>Actinomycetes</taxon>
        <taxon>Pseudonocardiales</taxon>
        <taxon>Pseudonocardiaceae</taxon>
        <taxon>Amycolatopsis</taxon>
    </lineage>
</organism>
<dbReference type="GO" id="GO:0016020">
    <property type="term" value="C:membrane"/>
    <property type="evidence" value="ECO:0007669"/>
    <property type="project" value="UniProtKB-SubCell"/>
</dbReference>
<dbReference type="OrthoDB" id="2369748at2"/>
<evidence type="ECO:0000256" key="13">
    <source>
        <dbReference type="ARBA" id="ARBA00045097"/>
    </source>
</evidence>
<feature type="transmembrane region" description="Helical" evidence="14">
    <location>
        <begin position="287"/>
        <end position="308"/>
    </location>
</feature>
<keyword evidence="11 14" id="KW-1133">Transmembrane helix</keyword>
<dbReference type="Proteomes" id="UP000305546">
    <property type="component" value="Unassembled WGS sequence"/>
</dbReference>
<proteinExistence type="inferred from homology"/>
<dbReference type="Pfam" id="PF00535">
    <property type="entry name" value="Glycos_transf_2"/>
    <property type="match status" value="1"/>
</dbReference>
<dbReference type="AlphaFoldDB" id="A0A5C4LUG4"/>
<comment type="catalytic activity">
    <reaction evidence="13">
        <text>a di-trans,poly-cis-dolichyl phosphate + UDP-alpha-D-glucose = a di-trans,poly-cis-dolichyl beta-D-glucosyl phosphate + UDP</text>
        <dbReference type="Rhea" id="RHEA:15401"/>
        <dbReference type="Rhea" id="RHEA-COMP:19498"/>
        <dbReference type="Rhea" id="RHEA-COMP:19502"/>
        <dbReference type="ChEBI" id="CHEBI:57525"/>
        <dbReference type="ChEBI" id="CHEBI:57683"/>
        <dbReference type="ChEBI" id="CHEBI:58223"/>
        <dbReference type="ChEBI" id="CHEBI:58885"/>
        <dbReference type="EC" id="2.4.1.117"/>
    </reaction>
    <physiologicalReaction direction="left-to-right" evidence="13">
        <dbReference type="Rhea" id="RHEA:15402"/>
    </physiologicalReaction>
</comment>
<keyword evidence="10" id="KW-0735">Signal-anchor</keyword>
<sequence>MTSADASPAAARAIPPIVTTSPVLDVVIPVYNEEIDLAPCVHRLRAYLRDAVPYRYRITIADNASTDGTLAVATGLAGEIPEVEVVHLDEKGRGRALKAVWSASDAQVLAYMDVDLSTDLAALLPLVAPLISGHSDLAIGSRLARGARVVRGPKRELISRCYNLILRGTLAARFSDAQCGFKAIRADVARQLLPLVEDTGWFFDTELLVLAQRAGLRTHEVPVDWIDDPNSSVNIPATATADLKGVARMIRAFARGALPVSEIRAQLGREPIGVSTPGVPPRLATQLVRFAVIGVGSTLAYLALFVLLRLGMGAQAANLVALLLTAIANTSANRRFTFGVRGARGAGRHQFEGLIVFGLGLALTSGSLALLHAGGEPGRFAELAVLVLANLAATVLRFLLFRNWVFRKNR</sequence>
<keyword evidence="18" id="KW-1185">Reference proteome</keyword>
<dbReference type="InterPro" id="IPR035518">
    <property type="entry name" value="DPG_synthase"/>
</dbReference>
<evidence type="ECO:0000256" key="8">
    <source>
        <dbReference type="ARBA" id="ARBA00022692"/>
    </source>
</evidence>
<evidence type="ECO:0000256" key="12">
    <source>
        <dbReference type="ARBA" id="ARBA00023136"/>
    </source>
</evidence>
<dbReference type="Pfam" id="PF04138">
    <property type="entry name" value="GtrA_DPMS_TM"/>
    <property type="match status" value="1"/>
</dbReference>
<feature type="transmembrane region" description="Helical" evidence="14">
    <location>
        <begin position="353"/>
        <end position="374"/>
    </location>
</feature>
<evidence type="ECO:0000259" key="16">
    <source>
        <dbReference type="Pfam" id="PF04138"/>
    </source>
</evidence>
<evidence type="ECO:0000256" key="10">
    <source>
        <dbReference type="ARBA" id="ARBA00022968"/>
    </source>
</evidence>
<dbReference type="EMBL" id="VDFW01000023">
    <property type="protein sequence ID" value="TNC22880.1"/>
    <property type="molecule type" value="Genomic_DNA"/>
</dbReference>